<evidence type="ECO:0000313" key="3">
    <source>
        <dbReference type="Proteomes" id="UP000194236"/>
    </source>
</evidence>
<proteinExistence type="predicted"/>
<evidence type="ECO:0000313" key="2">
    <source>
        <dbReference type="EMBL" id="OTF71920.1"/>
    </source>
</evidence>
<sequence>MQLFNVIDAYHRKFPSNNSRGSGEHQLSLSSPLAGKVIHHKLSNSTEPNEPQSLELEPYQYVEIIGVNKSFGHHQTSHLQRNPSARNARKNSLTLLAQKINKLSLYVYCISSMDRDVLYEIYDQLRVIRNEMSHLSEKVRDERRQRKRLQHSMAKLHQQQQTLNT</sequence>
<gene>
    <name evidence="2" type="ORF">BLA29_002727</name>
</gene>
<protein>
    <submittedName>
        <fullName evidence="2">Uncharacterized protein</fullName>
    </submittedName>
</protein>
<dbReference type="Proteomes" id="UP000194236">
    <property type="component" value="Unassembled WGS sequence"/>
</dbReference>
<dbReference type="EMBL" id="MUJZ01058670">
    <property type="protein sequence ID" value="OTF71920.1"/>
    <property type="molecule type" value="Genomic_DNA"/>
</dbReference>
<organism evidence="2 3">
    <name type="scientific">Euroglyphus maynei</name>
    <name type="common">Mayne's house dust mite</name>
    <dbReference type="NCBI Taxonomy" id="6958"/>
    <lineage>
        <taxon>Eukaryota</taxon>
        <taxon>Metazoa</taxon>
        <taxon>Ecdysozoa</taxon>
        <taxon>Arthropoda</taxon>
        <taxon>Chelicerata</taxon>
        <taxon>Arachnida</taxon>
        <taxon>Acari</taxon>
        <taxon>Acariformes</taxon>
        <taxon>Sarcoptiformes</taxon>
        <taxon>Astigmata</taxon>
        <taxon>Psoroptidia</taxon>
        <taxon>Analgoidea</taxon>
        <taxon>Pyroglyphidae</taxon>
        <taxon>Pyroglyphinae</taxon>
        <taxon>Euroglyphus</taxon>
    </lineage>
</organism>
<keyword evidence="3" id="KW-1185">Reference proteome</keyword>
<name>A0A1Y3ATW1_EURMA</name>
<comment type="caution">
    <text evidence="2">The sequence shown here is derived from an EMBL/GenBank/DDBJ whole genome shotgun (WGS) entry which is preliminary data.</text>
</comment>
<dbReference type="AlphaFoldDB" id="A0A1Y3ATW1"/>
<reference evidence="2 3" key="1">
    <citation type="submission" date="2017-03" db="EMBL/GenBank/DDBJ databases">
        <title>Genome Survey of Euroglyphus maynei.</title>
        <authorList>
            <person name="Arlian L.G."/>
            <person name="Morgan M.S."/>
            <person name="Rider S.D."/>
        </authorList>
    </citation>
    <scope>NUCLEOTIDE SEQUENCE [LARGE SCALE GENOMIC DNA]</scope>
    <source>
        <strain evidence="2">Arlian Lab</strain>
        <tissue evidence="2">Whole body</tissue>
    </source>
</reference>
<keyword evidence="1" id="KW-0175">Coiled coil</keyword>
<evidence type="ECO:0000256" key="1">
    <source>
        <dbReference type="SAM" id="Coils"/>
    </source>
</evidence>
<feature type="coiled-coil region" evidence="1">
    <location>
        <begin position="125"/>
        <end position="159"/>
    </location>
</feature>
<accession>A0A1Y3ATW1</accession>